<sequence length="78" mass="8435">MHFTRSIIALAVVAVTLVQASLVPVVAREECGLSPQCQCEVNPATGCELLFDECSQQFYWPSTCQPCAACPKICVLLC</sequence>
<evidence type="ECO:0000313" key="3">
    <source>
        <dbReference type="EMBL" id="KAJ7312767.1"/>
    </source>
</evidence>
<organism evidence="2 4">
    <name type="scientific">Mycena albidolilacea</name>
    <dbReference type="NCBI Taxonomy" id="1033008"/>
    <lineage>
        <taxon>Eukaryota</taxon>
        <taxon>Fungi</taxon>
        <taxon>Dikarya</taxon>
        <taxon>Basidiomycota</taxon>
        <taxon>Agaricomycotina</taxon>
        <taxon>Agaricomycetes</taxon>
        <taxon>Agaricomycetidae</taxon>
        <taxon>Agaricales</taxon>
        <taxon>Marasmiineae</taxon>
        <taxon>Mycenaceae</taxon>
        <taxon>Mycena</taxon>
    </lineage>
</organism>
<proteinExistence type="predicted"/>
<evidence type="ECO:0000313" key="2">
    <source>
        <dbReference type="EMBL" id="KAJ7304743.1"/>
    </source>
</evidence>
<gene>
    <name evidence="3" type="ORF">DFH08DRAFT_896599</name>
    <name evidence="2" type="ORF">DFH08DRAFT_903003</name>
</gene>
<dbReference type="AlphaFoldDB" id="A0AAD6Z306"/>
<keyword evidence="1" id="KW-0732">Signal</keyword>
<accession>A0AAD6Z306</accession>
<protein>
    <submittedName>
        <fullName evidence="2">Uncharacterized protein</fullName>
    </submittedName>
</protein>
<evidence type="ECO:0000313" key="4">
    <source>
        <dbReference type="Proteomes" id="UP001218218"/>
    </source>
</evidence>
<dbReference type="Proteomes" id="UP001218218">
    <property type="component" value="Unassembled WGS sequence"/>
</dbReference>
<comment type="caution">
    <text evidence="2">The sequence shown here is derived from an EMBL/GenBank/DDBJ whole genome shotgun (WGS) entry which is preliminary data.</text>
</comment>
<feature type="chain" id="PRO_5042441825" evidence="1">
    <location>
        <begin position="21"/>
        <end position="78"/>
    </location>
</feature>
<evidence type="ECO:0000256" key="1">
    <source>
        <dbReference type="SAM" id="SignalP"/>
    </source>
</evidence>
<feature type="signal peptide" evidence="1">
    <location>
        <begin position="1"/>
        <end position="20"/>
    </location>
</feature>
<dbReference type="EMBL" id="JARIHO010000070">
    <property type="protein sequence ID" value="KAJ7312767.1"/>
    <property type="molecule type" value="Genomic_DNA"/>
</dbReference>
<dbReference type="EMBL" id="JARIHO010000099">
    <property type="protein sequence ID" value="KAJ7304743.1"/>
    <property type="molecule type" value="Genomic_DNA"/>
</dbReference>
<keyword evidence="4" id="KW-1185">Reference proteome</keyword>
<reference evidence="2" key="1">
    <citation type="submission" date="2023-03" db="EMBL/GenBank/DDBJ databases">
        <title>Massive genome expansion in bonnet fungi (Mycena s.s.) driven by repeated elements and novel gene families across ecological guilds.</title>
        <authorList>
            <consortium name="Lawrence Berkeley National Laboratory"/>
            <person name="Harder C.B."/>
            <person name="Miyauchi S."/>
            <person name="Viragh M."/>
            <person name="Kuo A."/>
            <person name="Thoen E."/>
            <person name="Andreopoulos B."/>
            <person name="Lu D."/>
            <person name="Skrede I."/>
            <person name="Drula E."/>
            <person name="Henrissat B."/>
            <person name="Morin E."/>
            <person name="Kohler A."/>
            <person name="Barry K."/>
            <person name="LaButti K."/>
            <person name="Morin E."/>
            <person name="Salamov A."/>
            <person name="Lipzen A."/>
            <person name="Mereny Z."/>
            <person name="Hegedus B."/>
            <person name="Baldrian P."/>
            <person name="Stursova M."/>
            <person name="Weitz H."/>
            <person name="Taylor A."/>
            <person name="Grigoriev I.V."/>
            <person name="Nagy L.G."/>
            <person name="Martin F."/>
            <person name="Kauserud H."/>
        </authorList>
    </citation>
    <scope>NUCLEOTIDE SEQUENCE</scope>
    <source>
        <strain evidence="2">CBHHK002</strain>
    </source>
</reference>
<name>A0AAD6Z306_9AGAR</name>